<organism evidence="1 2">
    <name type="scientific">Penicillium italicum</name>
    <name type="common">Blue mold</name>
    <dbReference type="NCBI Taxonomy" id="40296"/>
    <lineage>
        <taxon>Eukaryota</taxon>
        <taxon>Fungi</taxon>
        <taxon>Dikarya</taxon>
        <taxon>Ascomycota</taxon>
        <taxon>Pezizomycotina</taxon>
        <taxon>Eurotiomycetes</taxon>
        <taxon>Eurotiomycetidae</taxon>
        <taxon>Eurotiales</taxon>
        <taxon>Aspergillaceae</taxon>
        <taxon>Penicillium</taxon>
    </lineage>
</organism>
<evidence type="ECO:0000313" key="2">
    <source>
        <dbReference type="Proteomes" id="UP000030104"/>
    </source>
</evidence>
<sequence length="140" mass="15512">MANLVKFYVVGTIAAPRLPHLIALAYQTASDLHLHPKAVLIRSDVHDTTSILGKYQKDPKGLHLTICFKDAEQLANNTHVASHGYVADKFKNFIHEATHTTEKEDGTKKKNGGDVWPRGLKCVAEVAYGQVPKLEEIQVE</sequence>
<protein>
    <submittedName>
        <fullName evidence="1">Uncharacterized protein</fullName>
    </submittedName>
</protein>
<accession>A0A0A2L0C8</accession>
<dbReference type="OMA" id="QYITIAY"/>
<dbReference type="Proteomes" id="UP000030104">
    <property type="component" value="Unassembled WGS sequence"/>
</dbReference>
<dbReference type="OrthoDB" id="4955540at2759"/>
<dbReference type="AlphaFoldDB" id="A0A0A2L0C8"/>
<gene>
    <name evidence="1" type="ORF">PITC_044060</name>
</gene>
<reference evidence="1 2" key="1">
    <citation type="journal article" date="2015" name="Mol. Plant Microbe Interact.">
        <title>Genome, transcriptome, and functional analyses of Penicillium expansum provide new insights into secondary metabolism and pathogenicity.</title>
        <authorList>
            <person name="Ballester A.R."/>
            <person name="Marcet-Houben M."/>
            <person name="Levin E."/>
            <person name="Sela N."/>
            <person name="Selma-Lazaro C."/>
            <person name="Carmona L."/>
            <person name="Wisniewski M."/>
            <person name="Droby S."/>
            <person name="Gonzalez-Candelas L."/>
            <person name="Gabaldon T."/>
        </authorList>
    </citation>
    <scope>NUCLEOTIDE SEQUENCE [LARGE SCALE GENOMIC DNA]</scope>
    <source>
        <strain evidence="1 2">PHI-1</strain>
    </source>
</reference>
<dbReference type="EMBL" id="JQGA01000802">
    <property type="protein sequence ID" value="KGO73527.1"/>
    <property type="molecule type" value="Genomic_DNA"/>
</dbReference>
<dbReference type="HOGENOM" id="CLU_146182_0_0_1"/>
<proteinExistence type="predicted"/>
<keyword evidence="2" id="KW-1185">Reference proteome</keyword>
<dbReference type="PhylomeDB" id="A0A0A2L0C8"/>
<evidence type="ECO:0000313" key="1">
    <source>
        <dbReference type="EMBL" id="KGO73527.1"/>
    </source>
</evidence>
<name>A0A0A2L0C8_PENIT</name>
<comment type="caution">
    <text evidence="1">The sequence shown here is derived from an EMBL/GenBank/DDBJ whole genome shotgun (WGS) entry which is preliminary data.</text>
</comment>